<evidence type="ECO:0000256" key="1">
    <source>
        <dbReference type="ARBA" id="ARBA00023015"/>
    </source>
</evidence>
<dbReference type="KEGG" id="mbry:B1812_15290"/>
<reference evidence="6 7" key="1">
    <citation type="submission" date="2017-02" db="EMBL/GenBank/DDBJ databases">
        <authorList>
            <person name="Peterson S.W."/>
        </authorList>
    </citation>
    <scope>NUCLEOTIDE SEQUENCE [LARGE SCALE GENOMIC DNA]</scope>
    <source>
        <strain evidence="6 7">S285</strain>
    </source>
</reference>
<keyword evidence="1" id="KW-0805">Transcription regulation</keyword>
<dbReference type="RefSeq" id="WP_158658804.1">
    <property type="nucleotide sequence ID" value="NZ_AP027149.1"/>
</dbReference>
<dbReference type="EMBL" id="CP019948">
    <property type="protein sequence ID" value="ARN82224.1"/>
    <property type="molecule type" value="Genomic_DNA"/>
</dbReference>
<dbReference type="SUPFAM" id="SSF46689">
    <property type="entry name" value="Homeodomain-like"/>
    <property type="match status" value="1"/>
</dbReference>
<dbReference type="Gene3D" id="1.10.10.60">
    <property type="entry name" value="Homeodomain-like"/>
    <property type="match status" value="1"/>
</dbReference>
<evidence type="ECO:0000313" key="6">
    <source>
        <dbReference type="EMBL" id="ARN82224.1"/>
    </source>
</evidence>
<evidence type="ECO:0000256" key="3">
    <source>
        <dbReference type="ARBA" id="ARBA00023163"/>
    </source>
</evidence>
<keyword evidence="2 4" id="KW-0238">DNA-binding</keyword>
<dbReference type="GO" id="GO:0003677">
    <property type="term" value="F:DNA binding"/>
    <property type="evidence" value="ECO:0007669"/>
    <property type="project" value="UniProtKB-UniRule"/>
</dbReference>
<dbReference type="PANTHER" id="PTHR47506:SF1">
    <property type="entry name" value="HTH-TYPE TRANSCRIPTIONAL REGULATOR YJDC"/>
    <property type="match status" value="1"/>
</dbReference>
<dbReference type="STRING" id="655015.B1812_15290"/>
<dbReference type="InterPro" id="IPR001647">
    <property type="entry name" value="HTH_TetR"/>
</dbReference>
<dbReference type="InterPro" id="IPR023772">
    <property type="entry name" value="DNA-bd_HTH_TetR-type_CS"/>
</dbReference>
<dbReference type="SUPFAM" id="SSF48498">
    <property type="entry name" value="Tetracyclin repressor-like, C-terminal domain"/>
    <property type="match status" value="1"/>
</dbReference>
<evidence type="ECO:0000259" key="5">
    <source>
        <dbReference type="PROSITE" id="PS50977"/>
    </source>
</evidence>
<feature type="domain" description="HTH tetR-type" evidence="5">
    <location>
        <begin position="6"/>
        <end position="66"/>
    </location>
</feature>
<gene>
    <name evidence="6" type="ORF">B1812_15290</name>
</gene>
<dbReference type="InterPro" id="IPR009057">
    <property type="entry name" value="Homeodomain-like_sf"/>
</dbReference>
<evidence type="ECO:0000256" key="4">
    <source>
        <dbReference type="PROSITE-ProRule" id="PRU00335"/>
    </source>
</evidence>
<dbReference type="OrthoDB" id="9795242at2"/>
<protein>
    <recommendedName>
        <fullName evidence="5">HTH tetR-type domain-containing protein</fullName>
    </recommendedName>
</protein>
<dbReference type="Gene3D" id="1.10.357.10">
    <property type="entry name" value="Tetracycline Repressor, domain 2"/>
    <property type="match status" value="1"/>
</dbReference>
<sequence>MGRPRTFDIDHALNIAADMFWRRGYDGTSIGDLTKAIGISAPSFYFAFGSKDGVFRRIVDAYLERQGEIVERAFRETDSRSLVERLLSGFGELHTSPDHAPGCLILNNSLPICDDHPFRTEWAQGRAALRTRLTERFSADQQTETGLPGDWKADDTARLVVTLIWGIAVEAHSGASGKEIQQMIDQFMATWPVAA</sequence>
<dbReference type="Proteomes" id="UP000193978">
    <property type="component" value="Chromosome"/>
</dbReference>
<keyword evidence="3" id="KW-0804">Transcription</keyword>
<dbReference type="AlphaFoldDB" id="A0A1W6MXA6"/>
<dbReference type="PANTHER" id="PTHR47506">
    <property type="entry name" value="TRANSCRIPTIONAL REGULATORY PROTEIN"/>
    <property type="match status" value="1"/>
</dbReference>
<proteinExistence type="predicted"/>
<accession>A0A1W6MXA6</accession>
<feature type="DNA-binding region" description="H-T-H motif" evidence="4">
    <location>
        <begin position="29"/>
        <end position="48"/>
    </location>
</feature>
<organism evidence="6 7">
    <name type="scientific">Methylocystis bryophila</name>
    <dbReference type="NCBI Taxonomy" id="655015"/>
    <lineage>
        <taxon>Bacteria</taxon>
        <taxon>Pseudomonadati</taxon>
        <taxon>Pseudomonadota</taxon>
        <taxon>Alphaproteobacteria</taxon>
        <taxon>Hyphomicrobiales</taxon>
        <taxon>Methylocystaceae</taxon>
        <taxon>Methylocystis</taxon>
    </lineage>
</organism>
<dbReference type="InterPro" id="IPR036271">
    <property type="entry name" value="Tet_transcr_reg_TetR-rel_C_sf"/>
</dbReference>
<keyword evidence="7" id="KW-1185">Reference proteome</keyword>
<evidence type="ECO:0000313" key="7">
    <source>
        <dbReference type="Proteomes" id="UP000193978"/>
    </source>
</evidence>
<name>A0A1W6MXA6_9HYPH</name>
<evidence type="ECO:0000256" key="2">
    <source>
        <dbReference type="ARBA" id="ARBA00023125"/>
    </source>
</evidence>
<dbReference type="Pfam" id="PF00440">
    <property type="entry name" value="TetR_N"/>
    <property type="match status" value="1"/>
</dbReference>
<dbReference type="PROSITE" id="PS50977">
    <property type="entry name" value="HTH_TETR_2"/>
    <property type="match status" value="1"/>
</dbReference>
<dbReference type="PROSITE" id="PS01081">
    <property type="entry name" value="HTH_TETR_1"/>
    <property type="match status" value="1"/>
</dbReference>